<dbReference type="InterPro" id="IPR000642">
    <property type="entry name" value="Peptidase_M41"/>
</dbReference>
<dbReference type="EMBL" id="JADMKU010000004">
    <property type="protein sequence ID" value="MBR9650601.1"/>
    <property type="molecule type" value="Genomic_DNA"/>
</dbReference>
<evidence type="ECO:0000259" key="1">
    <source>
        <dbReference type="Pfam" id="PF01434"/>
    </source>
</evidence>
<reference evidence="2 3" key="1">
    <citation type="journal article" date="2021" name="Arch. Microbiol.">
        <title>Thalassobius aquimarinus sp. nov., isolated from the Sea of Japan seashore.</title>
        <authorList>
            <person name="Kurilenko V.V."/>
            <person name="Romanenko L.A."/>
            <person name="Chernysheva N.Y."/>
            <person name="Velansky P.V."/>
            <person name="Tekutyeva L.A."/>
            <person name="Isaeva M.P."/>
            <person name="Mikhailov V.V."/>
        </authorList>
    </citation>
    <scope>NUCLEOTIDE SEQUENCE [LARGE SCALE GENOMIC DNA]</scope>
    <source>
        <strain evidence="2 3">KMM 8518</strain>
    </source>
</reference>
<gene>
    <name evidence="2" type="ORF">IT775_05615</name>
</gene>
<dbReference type="SUPFAM" id="SSF140990">
    <property type="entry name" value="FtsH protease domain-like"/>
    <property type="match status" value="1"/>
</dbReference>
<name>A0ABS5HNR2_9RHOB</name>
<protein>
    <recommendedName>
        <fullName evidence="1">Peptidase M41 domain-containing protein</fullName>
    </recommendedName>
</protein>
<sequence length="176" mass="18805">MARLSPTGGEVVFREPPFHTRATALARIRTLLAGHVAEELLFGAAASGAGEGPASDLAQATMLACKMETEFGFGKGGLVWQSSQSDRLIALIPWLRPRIQQHLSDASAQARAILMKKINAVELIATALIQERELKSERLEQLMSIQDALMSSFANEIGPPGTAAGTVIPFPKRGEG</sequence>
<keyword evidence="3" id="KW-1185">Reference proteome</keyword>
<dbReference type="RefSeq" id="WP_212700121.1">
    <property type="nucleotide sequence ID" value="NZ_JADMKU010000004.1"/>
</dbReference>
<dbReference type="PANTHER" id="PTHR23076">
    <property type="entry name" value="METALLOPROTEASE M41 FTSH"/>
    <property type="match status" value="1"/>
</dbReference>
<dbReference type="Pfam" id="PF01434">
    <property type="entry name" value="Peptidase_M41"/>
    <property type="match status" value="1"/>
</dbReference>
<dbReference type="Gene3D" id="1.20.58.760">
    <property type="entry name" value="Peptidase M41"/>
    <property type="match status" value="1"/>
</dbReference>
<evidence type="ECO:0000313" key="2">
    <source>
        <dbReference type="EMBL" id="MBR9650601.1"/>
    </source>
</evidence>
<proteinExistence type="predicted"/>
<dbReference type="Proteomes" id="UP001195941">
    <property type="component" value="Unassembled WGS sequence"/>
</dbReference>
<feature type="domain" description="Peptidase M41" evidence="1">
    <location>
        <begin position="19"/>
        <end position="142"/>
    </location>
</feature>
<evidence type="ECO:0000313" key="3">
    <source>
        <dbReference type="Proteomes" id="UP001195941"/>
    </source>
</evidence>
<comment type="caution">
    <text evidence="2">The sequence shown here is derived from an EMBL/GenBank/DDBJ whole genome shotgun (WGS) entry which is preliminary data.</text>
</comment>
<dbReference type="PANTHER" id="PTHR23076:SF97">
    <property type="entry name" value="ATP-DEPENDENT ZINC METALLOPROTEASE YME1L1"/>
    <property type="match status" value="1"/>
</dbReference>
<dbReference type="InterPro" id="IPR037219">
    <property type="entry name" value="Peptidase_M41-like"/>
</dbReference>
<accession>A0ABS5HNR2</accession>
<organism evidence="2 3">
    <name type="scientific">Thalassovita aquimarina</name>
    <dbReference type="NCBI Taxonomy" id="2785917"/>
    <lineage>
        <taxon>Bacteria</taxon>
        <taxon>Pseudomonadati</taxon>
        <taxon>Pseudomonadota</taxon>
        <taxon>Alphaproteobacteria</taxon>
        <taxon>Rhodobacterales</taxon>
        <taxon>Roseobacteraceae</taxon>
        <taxon>Thalassovita</taxon>
    </lineage>
</organism>